<evidence type="ECO:0000313" key="2">
    <source>
        <dbReference type="EMBL" id="KGA95579.1"/>
    </source>
</evidence>
<dbReference type="PANTHER" id="PTHR13707">
    <property type="entry name" value="KETOACID-COENZYME A TRANSFERASE"/>
    <property type="match status" value="1"/>
</dbReference>
<dbReference type="Gene3D" id="3.40.1080.10">
    <property type="entry name" value="Glutaconate Coenzyme A-transferase"/>
    <property type="match status" value="1"/>
</dbReference>
<dbReference type="AlphaFoldDB" id="A0A094WCR9"/>
<dbReference type="PANTHER" id="PTHR13707:SF60">
    <property type="entry name" value="ACETATE COA-TRANSFERASE SUBUNIT ALPHA"/>
    <property type="match status" value="1"/>
</dbReference>
<dbReference type="Proteomes" id="UP000002754">
    <property type="component" value="Unassembled WGS sequence"/>
</dbReference>
<dbReference type="InterPro" id="IPR012792">
    <property type="entry name" value="3-oxoacid_CoA-transf_A"/>
</dbReference>
<dbReference type="EMBL" id="JALP01000307">
    <property type="protein sequence ID" value="THG88792.1"/>
    <property type="molecule type" value="Genomic_DNA"/>
</dbReference>
<name>A0A094WCR9_ALKAL</name>
<organism evidence="2 4">
    <name type="scientific">Alkalihalobacillus alcalophilus ATCC 27647 = CGMCC 1.3604</name>
    <dbReference type="NCBI Taxonomy" id="1218173"/>
    <lineage>
        <taxon>Bacteria</taxon>
        <taxon>Bacillati</taxon>
        <taxon>Bacillota</taxon>
        <taxon>Bacilli</taxon>
        <taxon>Bacillales</taxon>
        <taxon>Bacillaceae</taxon>
        <taxon>Alkalihalobacillus</taxon>
    </lineage>
</organism>
<reference evidence="2 4" key="1">
    <citation type="journal article" date="2014" name="Genome Announc.">
        <title>Draft Genome Sequence of Bacillus alcalophilus AV1934, a Classic Alkaliphile Isolated from Human Feces in 1934.</title>
        <authorList>
            <person name="Attie O."/>
            <person name="Jayaprakash A."/>
            <person name="Shah H."/>
            <person name="Paulsen I.T."/>
            <person name="Morino M."/>
            <person name="Takahashi Y."/>
            <person name="Narumi I."/>
            <person name="Sachidanandam R."/>
            <person name="Satoh K."/>
            <person name="Ito M."/>
            <person name="Krulwich T.A."/>
        </authorList>
    </citation>
    <scope>NUCLEOTIDE SEQUENCE [LARGE SCALE GENOMIC DNA]</scope>
    <source>
        <strain evidence="2 4">AV1934</strain>
    </source>
</reference>
<dbReference type="NCBIfam" id="TIGR02429">
    <property type="entry name" value="pcaI_scoA_fam"/>
    <property type="match status" value="1"/>
</dbReference>
<reference evidence="3 5" key="2">
    <citation type="submission" date="2014-01" db="EMBL/GenBank/DDBJ databases">
        <title>Draft genome sequencing of Bacillus alcalophilus CGMCC 1.3604.</title>
        <authorList>
            <person name="Yang J."/>
            <person name="Diao L."/>
            <person name="Yang S."/>
        </authorList>
    </citation>
    <scope>NUCLEOTIDE SEQUENCE [LARGE SCALE GENOMIC DNA]</scope>
    <source>
        <strain evidence="3 5">CGMCC 1.3604</strain>
    </source>
</reference>
<comment type="caution">
    <text evidence="2">The sequence shown here is derived from an EMBL/GenBank/DDBJ whole genome shotgun (WGS) entry which is preliminary data.</text>
</comment>
<dbReference type="InterPro" id="IPR004165">
    <property type="entry name" value="CoA_trans_fam_I"/>
</dbReference>
<protein>
    <submittedName>
        <fullName evidence="3">CoA transferase subunit alpha</fullName>
    </submittedName>
    <submittedName>
        <fullName evidence="2">CoA-transferase</fullName>
    </submittedName>
</protein>
<dbReference type="GO" id="GO:0008410">
    <property type="term" value="F:CoA-transferase activity"/>
    <property type="evidence" value="ECO:0007669"/>
    <property type="project" value="InterPro"/>
</dbReference>
<dbReference type="STRING" id="1218173.BALCAV_0221715"/>
<dbReference type="EMBL" id="ALPT02000127">
    <property type="protein sequence ID" value="KGA95579.1"/>
    <property type="molecule type" value="Genomic_DNA"/>
</dbReference>
<keyword evidence="1 2" id="KW-0808">Transferase</keyword>
<dbReference type="RefSeq" id="WP_003322967.1">
    <property type="nucleotide sequence ID" value="NZ_ALPT02000127.1"/>
</dbReference>
<evidence type="ECO:0000313" key="4">
    <source>
        <dbReference type="Proteomes" id="UP000002754"/>
    </source>
</evidence>
<dbReference type="SMART" id="SM00882">
    <property type="entry name" value="CoA_trans"/>
    <property type="match status" value="1"/>
</dbReference>
<proteinExistence type="predicted"/>
<keyword evidence="4" id="KW-1185">Reference proteome</keyword>
<evidence type="ECO:0000313" key="5">
    <source>
        <dbReference type="Proteomes" id="UP000297014"/>
    </source>
</evidence>
<dbReference type="eggNOG" id="COG1788">
    <property type="taxonomic scope" value="Bacteria"/>
</dbReference>
<sequence length="225" mass="24593">MDKETTLHSIRSFFNGELTIMYSGFGGIGNPPLLIKELLEVNLEHVTLIGNDAAFPTIGIGPVIANKKIKKLITSHIGSNPLAGKKMISGELEVEFCPQGILMERIRAGGAGIPAILSDITYAEALNLTKEEVNWQGKSFYIEPALKADLALIYAKKADRFGNLMYEATARNTAPLMAMAATTTIVEVEEIVEIGELNPEEIITPGLFVDYLIQSKGVDWKLAWE</sequence>
<dbReference type="Pfam" id="PF01144">
    <property type="entry name" value="CoA_trans"/>
    <property type="match status" value="1"/>
</dbReference>
<accession>A0A094WCR9</accession>
<dbReference type="InterPro" id="IPR037171">
    <property type="entry name" value="NagB/RpiA_transferase-like"/>
</dbReference>
<gene>
    <name evidence="3" type="ORF">AJ85_21475</name>
    <name evidence="2" type="ORF">BALCAV_0221715</name>
</gene>
<evidence type="ECO:0000256" key="1">
    <source>
        <dbReference type="ARBA" id="ARBA00022679"/>
    </source>
</evidence>
<dbReference type="SUPFAM" id="SSF100950">
    <property type="entry name" value="NagB/RpiA/CoA transferase-like"/>
    <property type="match status" value="1"/>
</dbReference>
<dbReference type="Proteomes" id="UP000297014">
    <property type="component" value="Unassembled WGS sequence"/>
</dbReference>
<evidence type="ECO:0000313" key="3">
    <source>
        <dbReference type="EMBL" id="THG88792.1"/>
    </source>
</evidence>